<gene>
    <name evidence="4" type="ORF">K8I29_11640</name>
</gene>
<protein>
    <submittedName>
        <fullName evidence="4">Carbohydrate kinase family protein</fullName>
    </submittedName>
</protein>
<name>A0A953JFJ6_9BACT</name>
<reference evidence="4" key="2">
    <citation type="submission" date="2021-08" db="EMBL/GenBank/DDBJ databases">
        <authorList>
            <person name="Dalcin Martins P."/>
        </authorList>
    </citation>
    <scope>NUCLEOTIDE SEQUENCE</scope>
    <source>
        <strain evidence="4">MAG_39</strain>
    </source>
</reference>
<dbReference type="Proteomes" id="UP000705867">
    <property type="component" value="Unassembled WGS sequence"/>
</dbReference>
<dbReference type="Pfam" id="PF00294">
    <property type="entry name" value="PfkB"/>
    <property type="match status" value="1"/>
</dbReference>
<dbReference type="Gene3D" id="3.40.1190.20">
    <property type="match status" value="1"/>
</dbReference>
<organism evidence="4 5">
    <name type="scientific">Candidatus Nitrobium versatile</name>
    <dbReference type="NCBI Taxonomy" id="2884831"/>
    <lineage>
        <taxon>Bacteria</taxon>
        <taxon>Pseudomonadati</taxon>
        <taxon>Nitrospirota</taxon>
        <taxon>Nitrospiria</taxon>
        <taxon>Nitrospirales</taxon>
        <taxon>Nitrospiraceae</taxon>
        <taxon>Candidatus Nitrobium</taxon>
    </lineage>
</organism>
<evidence type="ECO:0000259" key="3">
    <source>
        <dbReference type="Pfam" id="PF00294"/>
    </source>
</evidence>
<dbReference type="SUPFAM" id="SSF53613">
    <property type="entry name" value="Ribokinase-like"/>
    <property type="match status" value="1"/>
</dbReference>
<dbReference type="PANTHER" id="PTHR10584">
    <property type="entry name" value="SUGAR KINASE"/>
    <property type="match status" value="1"/>
</dbReference>
<dbReference type="EMBL" id="JAIOIV010000093">
    <property type="protein sequence ID" value="MBZ0156846.1"/>
    <property type="molecule type" value="Genomic_DNA"/>
</dbReference>
<dbReference type="GO" id="GO:0016301">
    <property type="term" value="F:kinase activity"/>
    <property type="evidence" value="ECO:0007669"/>
    <property type="project" value="UniProtKB-KW"/>
</dbReference>
<dbReference type="PROSITE" id="PS00584">
    <property type="entry name" value="PFKB_KINASES_2"/>
    <property type="match status" value="1"/>
</dbReference>
<evidence type="ECO:0000256" key="2">
    <source>
        <dbReference type="ARBA" id="ARBA00022777"/>
    </source>
</evidence>
<proteinExistence type="predicted"/>
<dbReference type="AlphaFoldDB" id="A0A953JFJ6"/>
<comment type="caution">
    <text evidence="4">The sequence shown here is derived from an EMBL/GenBank/DDBJ whole genome shotgun (WGS) entry which is preliminary data.</text>
</comment>
<sequence length="311" mass="34327">MHIYISGSLAYDRIMDFPGRFSDHILPDKIHILNVCFTVNGMIEKFGGTAGNIAYSLALLNERPIILATIGKDYRSYFDWLNKNRILIEGIKVINEEFTAGAYITTDQSDNQITGFNPGAMKHPSCYHFKNAGPDNSLGLIGPGNLTDMSEYAKVYRNRNIPFICDPGQSLTAWDRGAFVEWIQGSSILISNDYELEMIMNMTGRDKRGLLDLTGTIITTLGEKGSLITTAESETAVSPAKVRDIVDPTGAGDAYRAGLVKGLVMGKDLETAARMGSVTAAYAVENYGTQEHHYTFAEFAERYRSNFNDAL</sequence>
<reference evidence="4" key="1">
    <citation type="journal article" date="2021" name="bioRxiv">
        <title>Unraveling nitrogen, sulfur and carbon metabolic pathways and microbial community transcriptional responses to substrate deprivation and toxicity stresses in a bioreactor mimicking anoxic brackish coastal sediment conditions.</title>
        <authorList>
            <person name="Martins P.D."/>
            <person name="Echeveste M.J."/>
            <person name="Arshad A."/>
            <person name="Kurth J."/>
            <person name="Ouboter H."/>
            <person name="Jetten M.S.M."/>
            <person name="Welte C.U."/>
        </authorList>
    </citation>
    <scope>NUCLEOTIDE SEQUENCE</scope>
    <source>
        <strain evidence="4">MAG_39</strain>
    </source>
</reference>
<dbReference type="CDD" id="cd01942">
    <property type="entry name" value="ribokinase_group_A"/>
    <property type="match status" value="1"/>
</dbReference>
<evidence type="ECO:0000313" key="4">
    <source>
        <dbReference type="EMBL" id="MBZ0156846.1"/>
    </source>
</evidence>
<keyword evidence="2 4" id="KW-0418">Kinase</keyword>
<evidence type="ECO:0000313" key="5">
    <source>
        <dbReference type="Proteomes" id="UP000705867"/>
    </source>
</evidence>
<accession>A0A953JFJ6</accession>
<evidence type="ECO:0000256" key="1">
    <source>
        <dbReference type="ARBA" id="ARBA00022679"/>
    </source>
</evidence>
<feature type="domain" description="Carbohydrate kinase PfkB" evidence="3">
    <location>
        <begin position="44"/>
        <end position="291"/>
    </location>
</feature>
<dbReference type="PANTHER" id="PTHR10584:SF166">
    <property type="entry name" value="RIBOKINASE"/>
    <property type="match status" value="1"/>
</dbReference>
<dbReference type="InterPro" id="IPR002173">
    <property type="entry name" value="Carboh/pur_kinase_PfkB_CS"/>
</dbReference>
<dbReference type="InterPro" id="IPR011611">
    <property type="entry name" value="PfkB_dom"/>
</dbReference>
<dbReference type="InterPro" id="IPR029056">
    <property type="entry name" value="Ribokinase-like"/>
</dbReference>
<keyword evidence="1" id="KW-0808">Transferase</keyword>